<reference evidence="5 6" key="1">
    <citation type="journal article" date="2018" name="J. Microbiol.">
        <title>Baekduia soli gen. nov., sp. nov., a novel bacterium isolated from the soil of Baekdu Mountain and proposal of a novel family name, Baekduiaceae fam. nov.</title>
        <authorList>
            <person name="An D.S."/>
            <person name="Siddiqi M.Z."/>
            <person name="Kim K.H."/>
            <person name="Yu H.S."/>
            <person name="Im W.T."/>
        </authorList>
    </citation>
    <scope>NUCLEOTIDE SEQUENCE [LARGE SCALE GENOMIC DNA]</scope>
    <source>
        <strain evidence="5 6">BR7-21</strain>
    </source>
</reference>
<dbReference type="GO" id="GO:0003677">
    <property type="term" value="F:DNA binding"/>
    <property type="evidence" value="ECO:0007669"/>
    <property type="project" value="UniProtKB-KW"/>
</dbReference>
<dbReference type="InterPro" id="IPR050679">
    <property type="entry name" value="Bact_HTH_transcr_reg"/>
</dbReference>
<dbReference type="SMART" id="SM00345">
    <property type="entry name" value="HTH_GNTR"/>
    <property type="match status" value="1"/>
</dbReference>
<evidence type="ECO:0000259" key="4">
    <source>
        <dbReference type="PROSITE" id="PS50949"/>
    </source>
</evidence>
<dbReference type="InterPro" id="IPR011663">
    <property type="entry name" value="UTRA"/>
</dbReference>
<dbReference type="PROSITE" id="PS50949">
    <property type="entry name" value="HTH_GNTR"/>
    <property type="match status" value="1"/>
</dbReference>
<dbReference type="PANTHER" id="PTHR44846">
    <property type="entry name" value="MANNOSYL-D-GLYCERATE TRANSPORT/METABOLISM SYSTEM REPRESSOR MNGR-RELATED"/>
    <property type="match status" value="1"/>
</dbReference>
<name>A0A5B8U426_9ACTN</name>
<keyword evidence="2" id="KW-0238">DNA-binding</keyword>
<proteinExistence type="predicted"/>
<dbReference type="InterPro" id="IPR036388">
    <property type="entry name" value="WH-like_DNA-bd_sf"/>
</dbReference>
<dbReference type="Pfam" id="PF07702">
    <property type="entry name" value="UTRA"/>
    <property type="match status" value="1"/>
</dbReference>
<dbReference type="InterPro" id="IPR036390">
    <property type="entry name" value="WH_DNA-bd_sf"/>
</dbReference>
<dbReference type="OrthoDB" id="3575876at2"/>
<dbReference type="AlphaFoldDB" id="A0A5B8U426"/>
<dbReference type="Pfam" id="PF00392">
    <property type="entry name" value="GntR"/>
    <property type="match status" value="1"/>
</dbReference>
<dbReference type="InterPro" id="IPR000524">
    <property type="entry name" value="Tscrpt_reg_HTH_GntR"/>
</dbReference>
<dbReference type="EMBL" id="CP042430">
    <property type="protein sequence ID" value="QEC47770.1"/>
    <property type="molecule type" value="Genomic_DNA"/>
</dbReference>
<evidence type="ECO:0000256" key="3">
    <source>
        <dbReference type="ARBA" id="ARBA00023163"/>
    </source>
</evidence>
<dbReference type="Proteomes" id="UP000321805">
    <property type="component" value="Chromosome"/>
</dbReference>
<organism evidence="5 6">
    <name type="scientific">Baekduia soli</name>
    <dbReference type="NCBI Taxonomy" id="496014"/>
    <lineage>
        <taxon>Bacteria</taxon>
        <taxon>Bacillati</taxon>
        <taxon>Actinomycetota</taxon>
        <taxon>Thermoleophilia</taxon>
        <taxon>Solirubrobacterales</taxon>
        <taxon>Baekduiaceae</taxon>
        <taxon>Baekduia</taxon>
    </lineage>
</organism>
<evidence type="ECO:0000313" key="5">
    <source>
        <dbReference type="EMBL" id="QEC47770.1"/>
    </source>
</evidence>
<accession>A0A5B8U426</accession>
<dbReference type="PANTHER" id="PTHR44846:SF1">
    <property type="entry name" value="MANNOSYL-D-GLYCERATE TRANSPORT_METABOLISM SYSTEM REPRESSOR MNGR-RELATED"/>
    <property type="match status" value="1"/>
</dbReference>
<dbReference type="GO" id="GO:0003700">
    <property type="term" value="F:DNA-binding transcription factor activity"/>
    <property type="evidence" value="ECO:0007669"/>
    <property type="project" value="InterPro"/>
</dbReference>
<evidence type="ECO:0000256" key="1">
    <source>
        <dbReference type="ARBA" id="ARBA00023015"/>
    </source>
</evidence>
<dbReference type="SUPFAM" id="SSF46785">
    <property type="entry name" value="Winged helix' DNA-binding domain"/>
    <property type="match status" value="1"/>
</dbReference>
<keyword evidence="3" id="KW-0804">Transcription</keyword>
<dbReference type="SUPFAM" id="SSF64288">
    <property type="entry name" value="Chorismate lyase-like"/>
    <property type="match status" value="1"/>
</dbReference>
<sequence>MATVDRSSPLPAYFQVAEDLRRRLAGGEWRTGERIAPEIALARDYAVSRVTVRQALAQLAKDDLLERKRGSGTYVRPQPLPIVYDLNLTLGAYAARLRDLGFSNRAEIIESGTLESPPAGLAATLALSAGRTVTYLVRRVIINEQPAAIYRSWFDAAMVPGIERSPGIQGSLSNVLAEDYGLVPVRSELSLEVVRSTTDEARLLDSGSDVPLLVVTSTSHLRDGRPLERAQMSWLGDRVRFHVTSEAPGRR</sequence>
<dbReference type="KEGG" id="bsol:FSW04_09430"/>
<protein>
    <submittedName>
        <fullName evidence="5">GntR family transcriptional regulator</fullName>
    </submittedName>
</protein>
<dbReference type="RefSeq" id="WP_146918605.1">
    <property type="nucleotide sequence ID" value="NZ_CP042430.1"/>
</dbReference>
<gene>
    <name evidence="5" type="ORF">FSW04_09430</name>
</gene>
<dbReference type="Gene3D" id="3.40.1410.10">
    <property type="entry name" value="Chorismate lyase-like"/>
    <property type="match status" value="1"/>
</dbReference>
<evidence type="ECO:0000313" key="6">
    <source>
        <dbReference type="Proteomes" id="UP000321805"/>
    </source>
</evidence>
<dbReference type="InterPro" id="IPR028978">
    <property type="entry name" value="Chorismate_lyase_/UTRA_dom_sf"/>
</dbReference>
<feature type="domain" description="HTH gntR-type" evidence="4">
    <location>
        <begin position="10"/>
        <end position="78"/>
    </location>
</feature>
<dbReference type="GO" id="GO:0045892">
    <property type="term" value="P:negative regulation of DNA-templated transcription"/>
    <property type="evidence" value="ECO:0007669"/>
    <property type="project" value="TreeGrafter"/>
</dbReference>
<dbReference type="Gene3D" id="1.10.10.10">
    <property type="entry name" value="Winged helix-like DNA-binding domain superfamily/Winged helix DNA-binding domain"/>
    <property type="match status" value="1"/>
</dbReference>
<dbReference type="CDD" id="cd07377">
    <property type="entry name" value="WHTH_GntR"/>
    <property type="match status" value="1"/>
</dbReference>
<keyword evidence="6" id="KW-1185">Reference proteome</keyword>
<keyword evidence="1" id="KW-0805">Transcription regulation</keyword>
<dbReference type="SMART" id="SM00866">
    <property type="entry name" value="UTRA"/>
    <property type="match status" value="1"/>
</dbReference>
<evidence type="ECO:0000256" key="2">
    <source>
        <dbReference type="ARBA" id="ARBA00023125"/>
    </source>
</evidence>